<reference evidence="1 2" key="1">
    <citation type="journal article" date="2008" name="Nature">
        <title>The genome of Laccaria bicolor provides insights into mycorrhizal symbiosis.</title>
        <authorList>
            <person name="Martin F."/>
            <person name="Aerts A."/>
            <person name="Ahren D."/>
            <person name="Brun A."/>
            <person name="Danchin E.G.J."/>
            <person name="Duchaussoy F."/>
            <person name="Gibon J."/>
            <person name="Kohler A."/>
            <person name="Lindquist E."/>
            <person name="Pereda V."/>
            <person name="Salamov A."/>
            <person name="Shapiro H.J."/>
            <person name="Wuyts J."/>
            <person name="Blaudez D."/>
            <person name="Buee M."/>
            <person name="Brokstein P."/>
            <person name="Canbaeck B."/>
            <person name="Cohen D."/>
            <person name="Courty P.E."/>
            <person name="Coutinho P.M."/>
            <person name="Delaruelle C."/>
            <person name="Detter J.C."/>
            <person name="Deveau A."/>
            <person name="DiFazio S."/>
            <person name="Duplessis S."/>
            <person name="Fraissinet-Tachet L."/>
            <person name="Lucic E."/>
            <person name="Frey-Klett P."/>
            <person name="Fourrey C."/>
            <person name="Feussner I."/>
            <person name="Gay G."/>
            <person name="Grimwood J."/>
            <person name="Hoegger P.J."/>
            <person name="Jain P."/>
            <person name="Kilaru S."/>
            <person name="Labbe J."/>
            <person name="Lin Y.C."/>
            <person name="Legue V."/>
            <person name="Le Tacon F."/>
            <person name="Marmeisse R."/>
            <person name="Melayah D."/>
            <person name="Montanini B."/>
            <person name="Muratet M."/>
            <person name="Nehls U."/>
            <person name="Niculita-Hirzel H."/>
            <person name="Oudot-Le Secq M.P."/>
            <person name="Peter M."/>
            <person name="Quesneville H."/>
            <person name="Rajashekar B."/>
            <person name="Reich M."/>
            <person name="Rouhier N."/>
            <person name="Schmutz J."/>
            <person name="Yin T."/>
            <person name="Chalot M."/>
            <person name="Henrissat B."/>
            <person name="Kuees U."/>
            <person name="Lucas S."/>
            <person name="Van de Peer Y."/>
            <person name="Podila G.K."/>
            <person name="Polle A."/>
            <person name="Pukkila P.J."/>
            <person name="Richardson P.M."/>
            <person name="Rouze P."/>
            <person name="Sanders I.R."/>
            <person name="Stajich J.E."/>
            <person name="Tunlid A."/>
            <person name="Tuskan G."/>
            <person name="Grigoriev I.V."/>
        </authorList>
    </citation>
    <scope>NUCLEOTIDE SEQUENCE [LARGE SCALE GENOMIC DNA]</scope>
    <source>
        <strain evidence="2">S238N-H82 / ATCC MYA-4686</strain>
    </source>
</reference>
<dbReference type="HOGENOM" id="CLU_1240328_0_0_1"/>
<evidence type="ECO:0000313" key="1">
    <source>
        <dbReference type="EMBL" id="EDR03230.1"/>
    </source>
</evidence>
<proteinExistence type="predicted"/>
<sequence>MSCYSASAFTQSAPQVSSDSFSLDDNIRVAANTCKGVEHHVADITALLIKTLGCSVSNEHAVFAERRRKFVQEPLPVFISTIVNEIAQDVLDIGGVIAAAHVLLMHLYISNPLAGASWSGHELFISAFSFAAQEQPASHAAGYIHDYVFWSKLSKFTVDEVMEMQLRLSAQLQGRVWVFSEAMEQVKQSPLMQLQAQWRQEDEEIRLEKRKHSLRGRLFFWRD</sequence>
<accession>B0DQ51</accession>
<organism evidence="2">
    <name type="scientific">Laccaria bicolor (strain S238N-H82 / ATCC MYA-4686)</name>
    <name type="common">Bicoloured deceiver</name>
    <name type="synonym">Laccaria laccata var. bicolor</name>
    <dbReference type="NCBI Taxonomy" id="486041"/>
    <lineage>
        <taxon>Eukaryota</taxon>
        <taxon>Fungi</taxon>
        <taxon>Dikarya</taxon>
        <taxon>Basidiomycota</taxon>
        <taxon>Agaricomycotina</taxon>
        <taxon>Agaricomycetes</taxon>
        <taxon>Agaricomycetidae</taxon>
        <taxon>Agaricales</taxon>
        <taxon>Agaricineae</taxon>
        <taxon>Hydnangiaceae</taxon>
        <taxon>Laccaria</taxon>
    </lineage>
</organism>
<dbReference type="Proteomes" id="UP000001194">
    <property type="component" value="Unassembled WGS sequence"/>
</dbReference>
<keyword evidence="2" id="KW-1185">Reference proteome</keyword>
<dbReference type="OrthoDB" id="10352029at2759"/>
<dbReference type="AlphaFoldDB" id="B0DQ51"/>
<dbReference type="KEGG" id="lbc:LACBIDRAFT_331653"/>
<gene>
    <name evidence="1" type="ORF">LACBIDRAFT_331653</name>
</gene>
<dbReference type="EMBL" id="DS547125">
    <property type="protein sequence ID" value="EDR03230.1"/>
    <property type="molecule type" value="Genomic_DNA"/>
</dbReference>
<dbReference type="RefSeq" id="XP_001886026.1">
    <property type="nucleotide sequence ID" value="XM_001885991.1"/>
</dbReference>
<dbReference type="GeneID" id="6081659"/>
<protein>
    <submittedName>
        <fullName evidence="1">Predicted protein</fullName>
    </submittedName>
</protein>
<name>B0DQ51_LACBS</name>
<dbReference type="InParanoid" id="B0DQ51"/>
<evidence type="ECO:0000313" key="2">
    <source>
        <dbReference type="Proteomes" id="UP000001194"/>
    </source>
</evidence>